<dbReference type="InterPro" id="IPR000262">
    <property type="entry name" value="FMN-dep_DH"/>
</dbReference>
<keyword evidence="3" id="KW-0288">FMN</keyword>
<accession>A0A254TP10</accession>
<dbReference type="Pfam" id="PF01070">
    <property type="entry name" value="FMN_dh"/>
    <property type="match status" value="1"/>
</dbReference>
<evidence type="ECO:0000256" key="3">
    <source>
        <dbReference type="ARBA" id="ARBA00022643"/>
    </source>
</evidence>
<dbReference type="InterPro" id="IPR013785">
    <property type="entry name" value="Aldolase_TIM"/>
</dbReference>
<evidence type="ECO:0000259" key="5">
    <source>
        <dbReference type="PROSITE" id="PS51349"/>
    </source>
</evidence>
<comment type="caution">
    <text evidence="6">The sequence shown here is derived from an EMBL/GenBank/DDBJ whole genome shotgun (WGS) entry which is preliminary data.</text>
</comment>
<reference evidence="6 7" key="1">
    <citation type="submission" date="2016-02" db="EMBL/GenBank/DDBJ databases">
        <authorList>
            <person name="Wen L."/>
            <person name="He K."/>
            <person name="Yang H."/>
        </authorList>
    </citation>
    <scope>NUCLEOTIDE SEQUENCE [LARGE SCALE GENOMIC DNA]</scope>
    <source>
        <strain evidence="6 7">TSA40</strain>
    </source>
</reference>
<keyword evidence="2" id="KW-0285">Flavoprotein</keyword>
<dbReference type="EMBL" id="LSTO01000001">
    <property type="protein sequence ID" value="OWW21448.1"/>
    <property type="molecule type" value="Genomic_DNA"/>
</dbReference>
<dbReference type="GO" id="GO:0016491">
    <property type="term" value="F:oxidoreductase activity"/>
    <property type="evidence" value="ECO:0007669"/>
    <property type="project" value="UniProtKB-KW"/>
</dbReference>
<organism evidence="6 7">
    <name type="scientific">Noviherbaspirillum denitrificans</name>
    <dbReference type="NCBI Taxonomy" id="1968433"/>
    <lineage>
        <taxon>Bacteria</taxon>
        <taxon>Pseudomonadati</taxon>
        <taxon>Pseudomonadota</taxon>
        <taxon>Betaproteobacteria</taxon>
        <taxon>Burkholderiales</taxon>
        <taxon>Oxalobacteraceae</taxon>
        <taxon>Noviherbaspirillum</taxon>
    </lineage>
</organism>
<dbReference type="AlphaFoldDB" id="A0A254TP10"/>
<name>A0A254TP10_9BURK</name>
<comment type="cofactor">
    <cofactor evidence="1">
        <name>FMN</name>
        <dbReference type="ChEBI" id="CHEBI:58210"/>
    </cofactor>
</comment>
<gene>
    <name evidence="6" type="ORF">AYR66_20105</name>
</gene>
<dbReference type="Gene3D" id="3.20.20.70">
    <property type="entry name" value="Aldolase class I"/>
    <property type="match status" value="1"/>
</dbReference>
<evidence type="ECO:0000313" key="6">
    <source>
        <dbReference type="EMBL" id="OWW21448.1"/>
    </source>
</evidence>
<evidence type="ECO:0000256" key="2">
    <source>
        <dbReference type="ARBA" id="ARBA00022630"/>
    </source>
</evidence>
<dbReference type="SUPFAM" id="SSF51395">
    <property type="entry name" value="FMN-linked oxidoreductases"/>
    <property type="match status" value="1"/>
</dbReference>
<dbReference type="OrthoDB" id="8687687at2"/>
<feature type="domain" description="FMN hydroxy acid dehydrogenase" evidence="5">
    <location>
        <begin position="1"/>
        <end position="80"/>
    </location>
</feature>
<protein>
    <recommendedName>
        <fullName evidence="5">FMN hydroxy acid dehydrogenase domain-containing protein</fullName>
    </recommendedName>
</protein>
<dbReference type="PROSITE" id="PS51349">
    <property type="entry name" value="FMN_HYDROXY_ACID_DH_2"/>
    <property type="match status" value="1"/>
</dbReference>
<dbReference type="InterPro" id="IPR037396">
    <property type="entry name" value="FMN_HAD"/>
</dbReference>
<proteinExistence type="predicted"/>
<dbReference type="PANTHER" id="PTHR10578">
    <property type="entry name" value="S -2-HYDROXY-ACID OXIDASE-RELATED"/>
    <property type="match status" value="1"/>
</dbReference>
<evidence type="ECO:0000256" key="1">
    <source>
        <dbReference type="ARBA" id="ARBA00001917"/>
    </source>
</evidence>
<dbReference type="Proteomes" id="UP000197535">
    <property type="component" value="Unassembled WGS sequence"/>
</dbReference>
<evidence type="ECO:0000313" key="7">
    <source>
        <dbReference type="Proteomes" id="UP000197535"/>
    </source>
</evidence>
<dbReference type="PANTHER" id="PTHR10578:SF107">
    <property type="entry name" value="2-HYDROXYACID OXIDASE 1"/>
    <property type="match status" value="1"/>
</dbReference>
<evidence type="ECO:0000256" key="4">
    <source>
        <dbReference type="ARBA" id="ARBA00023002"/>
    </source>
</evidence>
<sequence length="80" mass="8406">MQDGERGGIRRGTDVLKALAHGADAILVGRPAVFGLADAGVMGVSHVLRLLRDELEIAMAFCSCRTLAEADRSLLISPAC</sequence>
<keyword evidence="7" id="KW-1185">Reference proteome</keyword>
<keyword evidence="4" id="KW-0560">Oxidoreductase</keyword>